<organism evidence="1 2">
    <name type="scientific">Paracoccus yeei</name>
    <dbReference type="NCBI Taxonomy" id="147645"/>
    <lineage>
        <taxon>Bacteria</taxon>
        <taxon>Pseudomonadati</taxon>
        <taxon>Pseudomonadota</taxon>
        <taxon>Alphaproteobacteria</taxon>
        <taxon>Rhodobacterales</taxon>
        <taxon>Paracoccaceae</taxon>
        <taxon>Paracoccus</taxon>
    </lineage>
</organism>
<name>A0A2D2BXP5_9RHOB</name>
<sequence>MRLAAALFGAGLAALVLAGGDARAKLALAAGLPGLAAIMLDDPAVRGVALYQAGDYAGADDAFREAGRGSTYNRGLSLAVTGNLPLSRDYFDAVLFANPADSQARENRNVVNALIPPTMGQGNAAGRIAVTVIAAVGGSPVDEIKRLGRPLDEGRRVADAEWLETLPDNPGEFLRLRLEAEQKRRIAMGLATGEEGDPW</sequence>
<dbReference type="GeneID" id="78896800"/>
<evidence type="ECO:0000313" key="2">
    <source>
        <dbReference type="Proteomes" id="UP000229314"/>
    </source>
</evidence>
<dbReference type="Proteomes" id="UP000229314">
    <property type="component" value="Chromosome"/>
</dbReference>
<dbReference type="EMBL" id="CP024422">
    <property type="protein sequence ID" value="ATQ55017.1"/>
    <property type="molecule type" value="Genomic_DNA"/>
</dbReference>
<gene>
    <name evidence="1" type="ORF">PYTT13_03810</name>
</gene>
<protein>
    <submittedName>
        <fullName evidence="1">Uncharacterized protein</fullName>
    </submittedName>
</protein>
<dbReference type="InterPro" id="IPR011990">
    <property type="entry name" value="TPR-like_helical_dom_sf"/>
</dbReference>
<proteinExistence type="predicted"/>
<evidence type="ECO:0000313" key="1">
    <source>
        <dbReference type="EMBL" id="ATQ55017.1"/>
    </source>
</evidence>
<dbReference type="AlphaFoldDB" id="A0A2D2BXP5"/>
<dbReference type="RefSeq" id="WP_099648250.1">
    <property type="nucleotide sequence ID" value="NZ_CAJGAB010000021.1"/>
</dbReference>
<reference evidence="1 2" key="1">
    <citation type="submission" date="2017-10" db="EMBL/GenBank/DDBJ databases">
        <title>Complete genome sequence of Paracoccus yeei TT13 isolated from human skin.</title>
        <authorList>
            <person name="Lee K."/>
            <person name="Lim J.Y."/>
            <person name="Hwang I."/>
        </authorList>
    </citation>
    <scope>NUCLEOTIDE SEQUENCE [LARGE SCALE GENOMIC DNA]</scope>
    <source>
        <strain evidence="1 2">TT13</strain>
    </source>
</reference>
<dbReference type="SUPFAM" id="SSF48452">
    <property type="entry name" value="TPR-like"/>
    <property type="match status" value="1"/>
</dbReference>
<accession>A0A2D2BXP5</accession>